<dbReference type="Pfam" id="PF00669">
    <property type="entry name" value="Flagellin_N"/>
    <property type="match status" value="1"/>
</dbReference>
<dbReference type="AlphaFoldDB" id="A0A1J5QXX5"/>
<evidence type="ECO:0000259" key="2">
    <source>
        <dbReference type="Pfam" id="PF00669"/>
    </source>
</evidence>
<evidence type="ECO:0000313" key="4">
    <source>
        <dbReference type="EMBL" id="OIQ84695.1"/>
    </source>
</evidence>
<organism evidence="4">
    <name type="scientific">mine drainage metagenome</name>
    <dbReference type="NCBI Taxonomy" id="410659"/>
    <lineage>
        <taxon>unclassified sequences</taxon>
        <taxon>metagenomes</taxon>
        <taxon>ecological metagenomes</taxon>
    </lineage>
</organism>
<protein>
    <submittedName>
        <fullName evidence="4">A-type flagellin</fullName>
    </submittedName>
</protein>
<dbReference type="EMBL" id="MLJW01000598">
    <property type="protein sequence ID" value="OIQ84695.1"/>
    <property type="molecule type" value="Genomic_DNA"/>
</dbReference>
<dbReference type="InterPro" id="IPR001029">
    <property type="entry name" value="Flagellin_N"/>
</dbReference>
<keyword evidence="4" id="KW-0969">Cilium</keyword>
<dbReference type="InterPro" id="IPR042187">
    <property type="entry name" value="Flagellin_C_sub2"/>
</dbReference>
<dbReference type="PRINTS" id="PR00207">
    <property type="entry name" value="FLAGELLIN"/>
</dbReference>
<evidence type="ECO:0000259" key="3">
    <source>
        <dbReference type="Pfam" id="PF00700"/>
    </source>
</evidence>
<dbReference type="GO" id="GO:0009288">
    <property type="term" value="C:bacterial-type flagellum"/>
    <property type="evidence" value="ECO:0007669"/>
    <property type="project" value="InterPro"/>
</dbReference>
<dbReference type="PANTHER" id="PTHR42792">
    <property type="entry name" value="FLAGELLIN"/>
    <property type="match status" value="1"/>
</dbReference>
<accession>A0A1J5QXX5</accession>
<dbReference type="Gene3D" id="6.10.10.10">
    <property type="entry name" value="Flagellar export chaperone, C-terminal domain"/>
    <property type="match status" value="1"/>
</dbReference>
<comment type="caution">
    <text evidence="4">The sequence shown here is derived from an EMBL/GenBank/DDBJ whole genome shotgun (WGS) entry which is preliminary data.</text>
</comment>
<proteinExistence type="predicted"/>
<keyword evidence="1" id="KW-0975">Bacterial flagellum</keyword>
<dbReference type="PANTHER" id="PTHR42792:SF2">
    <property type="entry name" value="FLAGELLIN"/>
    <property type="match status" value="1"/>
</dbReference>
<dbReference type="Gene3D" id="3.30.70.2120">
    <property type="match status" value="1"/>
</dbReference>
<dbReference type="InterPro" id="IPR001492">
    <property type="entry name" value="Flagellin"/>
</dbReference>
<dbReference type="Pfam" id="PF00700">
    <property type="entry name" value="Flagellin_C"/>
    <property type="match status" value="1"/>
</dbReference>
<feature type="domain" description="Flagellin C-terminal" evidence="3">
    <location>
        <begin position="318"/>
        <end position="403"/>
    </location>
</feature>
<feature type="domain" description="Flagellin N-terminal" evidence="2">
    <location>
        <begin position="5"/>
        <end position="141"/>
    </location>
</feature>
<dbReference type="InterPro" id="IPR046358">
    <property type="entry name" value="Flagellin_C"/>
</dbReference>
<dbReference type="Gene3D" id="1.20.1330.10">
    <property type="entry name" value="f41 fragment of flagellin, N-terminal domain"/>
    <property type="match status" value="1"/>
</dbReference>
<sequence length="404" mass="40888">MGLSVQTNLAALNAANNLTNTQNQLTSSLEKLSSGFRINTAADDAAGLAISEGMRSQMGGITVGIRNAQDGISVVQTAEGALNETTSILQRMRDLSVQGANSGALTADASNNIQTEINKLKTTLDSIATSTQFNGKTLLSGGYKSDFQVGANVGQTVNVTIGTNASSAGLGVDTLDVTQAVGAGASSNALTVASYSGSTGVAGVDTITNTTTGTGTTDFTTVAAFQQANGTVTLNGKSLNLRTVDFSGATGVGGTTPAANDALKILQGALDKTFGTGAVTATSSNASLTLTAATPTSAADVAAKTIGFTQWSGAESGISAIDNAINQVSTERANLGATQNQFDHIINNQNVALQNVTASESRIRDTDMAATMVDFTKSQILSQAGTAMLAQAKSLPQDVLKLLQ</sequence>
<keyword evidence="4" id="KW-0966">Cell projection</keyword>
<dbReference type="SUPFAM" id="SSF64518">
    <property type="entry name" value="Phase 1 flagellin"/>
    <property type="match status" value="1"/>
</dbReference>
<dbReference type="GO" id="GO:0005198">
    <property type="term" value="F:structural molecule activity"/>
    <property type="evidence" value="ECO:0007669"/>
    <property type="project" value="InterPro"/>
</dbReference>
<gene>
    <name evidence="4" type="primary">fliC_6</name>
    <name evidence="4" type="ORF">GALL_334790</name>
</gene>
<keyword evidence="4" id="KW-0282">Flagellum</keyword>
<evidence type="ECO:0000256" key="1">
    <source>
        <dbReference type="ARBA" id="ARBA00023143"/>
    </source>
</evidence>
<reference evidence="4" key="1">
    <citation type="submission" date="2016-10" db="EMBL/GenBank/DDBJ databases">
        <title>Sequence of Gallionella enrichment culture.</title>
        <authorList>
            <person name="Poehlein A."/>
            <person name="Muehling M."/>
            <person name="Daniel R."/>
        </authorList>
    </citation>
    <scope>NUCLEOTIDE SEQUENCE</scope>
</reference>
<name>A0A1J5QXX5_9ZZZZ</name>